<evidence type="ECO:0000313" key="2">
    <source>
        <dbReference type="Proteomes" id="UP000324222"/>
    </source>
</evidence>
<name>A0A5B7IQW9_PORTR</name>
<dbReference type="EMBL" id="VSRR010076041">
    <property type="protein sequence ID" value="MPC87931.1"/>
    <property type="molecule type" value="Genomic_DNA"/>
</dbReference>
<keyword evidence="2" id="KW-1185">Reference proteome</keyword>
<gene>
    <name evidence="1" type="ORF">E2C01_082813</name>
</gene>
<reference evidence="1 2" key="1">
    <citation type="submission" date="2019-05" db="EMBL/GenBank/DDBJ databases">
        <title>Another draft genome of Portunus trituberculatus and its Hox gene families provides insights of decapod evolution.</title>
        <authorList>
            <person name="Jeong J.-H."/>
            <person name="Song I."/>
            <person name="Kim S."/>
            <person name="Choi T."/>
            <person name="Kim D."/>
            <person name="Ryu S."/>
            <person name="Kim W."/>
        </authorList>
    </citation>
    <scope>NUCLEOTIDE SEQUENCE [LARGE SCALE GENOMIC DNA]</scope>
    <source>
        <tissue evidence="1">Muscle</tissue>
    </source>
</reference>
<comment type="caution">
    <text evidence="1">The sequence shown here is derived from an EMBL/GenBank/DDBJ whole genome shotgun (WGS) entry which is preliminary data.</text>
</comment>
<accession>A0A5B7IQW9</accession>
<evidence type="ECO:0000313" key="1">
    <source>
        <dbReference type="EMBL" id="MPC87931.1"/>
    </source>
</evidence>
<sequence length="91" mass="9910">MAFVVVGDAVSPTHGVQVGGALWALTHWPPLPLHAHPAVVTLMPRARTSLSCSHKKCVAEVKISIVNKSPNSVHPPLPRSVKRLCLHFFYN</sequence>
<organism evidence="1 2">
    <name type="scientific">Portunus trituberculatus</name>
    <name type="common">Swimming crab</name>
    <name type="synonym">Neptunus trituberculatus</name>
    <dbReference type="NCBI Taxonomy" id="210409"/>
    <lineage>
        <taxon>Eukaryota</taxon>
        <taxon>Metazoa</taxon>
        <taxon>Ecdysozoa</taxon>
        <taxon>Arthropoda</taxon>
        <taxon>Crustacea</taxon>
        <taxon>Multicrustacea</taxon>
        <taxon>Malacostraca</taxon>
        <taxon>Eumalacostraca</taxon>
        <taxon>Eucarida</taxon>
        <taxon>Decapoda</taxon>
        <taxon>Pleocyemata</taxon>
        <taxon>Brachyura</taxon>
        <taxon>Eubrachyura</taxon>
        <taxon>Portunoidea</taxon>
        <taxon>Portunidae</taxon>
        <taxon>Portuninae</taxon>
        <taxon>Portunus</taxon>
    </lineage>
</organism>
<proteinExistence type="predicted"/>
<protein>
    <submittedName>
        <fullName evidence="1">Uncharacterized protein</fullName>
    </submittedName>
</protein>
<dbReference type="AlphaFoldDB" id="A0A5B7IQW9"/>
<dbReference type="Proteomes" id="UP000324222">
    <property type="component" value="Unassembled WGS sequence"/>
</dbReference>